<reference evidence="1" key="3">
    <citation type="submission" date="2018-07" db="EMBL/GenBank/DDBJ databases">
        <title>WGS assembly of Glycine max.</title>
        <authorList>
            <person name="Schmutz J."/>
            <person name="Cannon S."/>
            <person name="Schlueter J."/>
            <person name="Ma J."/>
            <person name="Mitros T."/>
            <person name="Nelson W."/>
            <person name="Hyten D."/>
            <person name="Song Q."/>
            <person name="Thelen J."/>
            <person name="Cheng J."/>
            <person name="Xu D."/>
            <person name="Hellsten U."/>
            <person name="May G."/>
            <person name="Yu Y."/>
            <person name="Sakurai T."/>
            <person name="Umezawa T."/>
            <person name="Bhattacharyya M."/>
            <person name="Sandhu D."/>
            <person name="Valliyodan B."/>
            <person name="Lindquist E."/>
            <person name="Peto M."/>
            <person name="Grant D."/>
            <person name="Shu S."/>
            <person name="Goodstein D."/>
            <person name="Barry K."/>
            <person name="Futrell-Griggs M."/>
            <person name="Abernathy B."/>
            <person name="Du J."/>
            <person name="Tian Z."/>
            <person name="Zhu L."/>
            <person name="Gill N."/>
            <person name="Joshi T."/>
            <person name="Libault M."/>
            <person name="Sethuraman A."/>
            <person name="Zhang X."/>
            <person name="Shinozaki K."/>
            <person name="Nguyen H."/>
            <person name="Wing R."/>
            <person name="Cregan P."/>
            <person name="Specht J."/>
            <person name="Grimwood J."/>
            <person name="Rokhsar D."/>
            <person name="Stacey G."/>
            <person name="Shoemaker R."/>
            <person name="Jackson S."/>
        </authorList>
    </citation>
    <scope>NUCLEOTIDE SEQUENCE</scope>
    <source>
        <tissue evidence="1">Callus</tissue>
    </source>
</reference>
<accession>A0A0R0IQ99</accession>
<evidence type="ECO:0000313" key="2">
    <source>
        <dbReference type="EnsemblPlants" id="KRH42360"/>
    </source>
</evidence>
<name>A0A0R0IQ99_SOYBN</name>
<reference evidence="2" key="2">
    <citation type="submission" date="2018-02" db="UniProtKB">
        <authorList>
            <consortium name="EnsemblPlants"/>
        </authorList>
    </citation>
    <scope>IDENTIFICATION</scope>
    <source>
        <strain evidence="2">Williams 82</strain>
    </source>
</reference>
<evidence type="ECO:0000313" key="3">
    <source>
        <dbReference type="Proteomes" id="UP000008827"/>
    </source>
</evidence>
<dbReference type="EnsemblPlants" id="KRH42360">
    <property type="protein sequence ID" value="KRH42360"/>
    <property type="gene ID" value="GLYMA_08G085300"/>
</dbReference>
<gene>
    <name evidence="1" type="ORF">GLYMA_08G085300</name>
</gene>
<evidence type="ECO:0000313" key="1">
    <source>
        <dbReference type="EMBL" id="KRH42360.1"/>
    </source>
</evidence>
<dbReference type="InParanoid" id="A0A0R0IQ99"/>
<proteinExistence type="predicted"/>
<sequence>MRFSSIFYYESLSLSYPKGAPVPNPLASHTYGLTLQWMSNTMIDGKKIKFSYTIIKLILPITQFHFFTSGTISYT</sequence>
<keyword evidence="3" id="KW-1185">Reference proteome</keyword>
<dbReference type="Gramene" id="KRH42360">
    <property type="protein sequence ID" value="KRH42360"/>
    <property type="gene ID" value="GLYMA_08G085300"/>
</dbReference>
<dbReference type="Proteomes" id="UP000008827">
    <property type="component" value="Chromosome 8"/>
</dbReference>
<dbReference type="EMBL" id="CM000841">
    <property type="protein sequence ID" value="KRH42360.1"/>
    <property type="molecule type" value="Genomic_DNA"/>
</dbReference>
<organism evidence="1">
    <name type="scientific">Glycine max</name>
    <name type="common">Soybean</name>
    <name type="synonym">Glycine hispida</name>
    <dbReference type="NCBI Taxonomy" id="3847"/>
    <lineage>
        <taxon>Eukaryota</taxon>
        <taxon>Viridiplantae</taxon>
        <taxon>Streptophyta</taxon>
        <taxon>Embryophyta</taxon>
        <taxon>Tracheophyta</taxon>
        <taxon>Spermatophyta</taxon>
        <taxon>Magnoliopsida</taxon>
        <taxon>eudicotyledons</taxon>
        <taxon>Gunneridae</taxon>
        <taxon>Pentapetalae</taxon>
        <taxon>rosids</taxon>
        <taxon>fabids</taxon>
        <taxon>Fabales</taxon>
        <taxon>Fabaceae</taxon>
        <taxon>Papilionoideae</taxon>
        <taxon>50 kb inversion clade</taxon>
        <taxon>NPAAA clade</taxon>
        <taxon>indigoferoid/millettioid clade</taxon>
        <taxon>Phaseoleae</taxon>
        <taxon>Glycine</taxon>
        <taxon>Glycine subgen. Soja</taxon>
    </lineage>
</organism>
<dbReference type="AlphaFoldDB" id="A0A0R0IQ99"/>
<protein>
    <submittedName>
        <fullName evidence="1 2">Uncharacterized protein</fullName>
    </submittedName>
</protein>
<reference evidence="1 2" key="1">
    <citation type="journal article" date="2010" name="Nature">
        <title>Genome sequence of the palaeopolyploid soybean.</title>
        <authorList>
            <person name="Schmutz J."/>
            <person name="Cannon S.B."/>
            <person name="Schlueter J."/>
            <person name="Ma J."/>
            <person name="Mitros T."/>
            <person name="Nelson W."/>
            <person name="Hyten D.L."/>
            <person name="Song Q."/>
            <person name="Thelen J.J."/>
            <person name="Cheng J."/>
            <person name="Xu D."/>
            <person name="Hellsten U."/>
            <person name="May G.D."/>
            <person name="Yu Y."/>
            <person name="Sakurai T."/>
            <person name="Umezawa T."/>
            <person name="Bhattacharyya M.K."/>
            <person name="Sandhu D."/>
            <person name="Valliyodan B."/>
            <person name="Lindquist E."/>
            <person name="Peto M."/>
            <person name="Grant D."/>
            <person name="Shu S."/>
            <person name="Goodstein D."/>
            <person name="Barry K."/>
            <person name="Futrell-Griggs M."/>
            <person name="Abernathy B."/>
            <person name="Du J."/>
            <person name="Tian Z."/>
            <person name="Zhu L."/>
            <person name="Gill N."/>
            <person name="Joshi T."/>
            <person name="Libault M."/>
            <person name="Sethuraman A."/>
            <person name="Zhang X.-C."/>
            <person name="Shinozaki K."/>
            <person name="Nguyen H.T."/>
            <person name="Wing R.A."/>
            <person name="Cregan P."/>
            <person name="Specht J."/>
            <person name="Grimwood J."/>
            <person name="Rokhsar D."/>
            <person name="Stacey G."/>
            <person name="Shoemaker R.C."/>
            <person name="Jackson S.A."/>
        </authorList>
    </citation>
    <scope>NUCLEOTIDE SEQUENCE</scope>
    <source>
        <strain evidence="2">cv. Williams 82</strain>
        <tissue evidence="1">Callus</tissue>
    </source>
</reference>